<dbReference type="EMBL" id="CM044708">
    <property type="protein sequence ID" value="KAI5649466.1"/>
    <property type="molecule type" value="Genomic_DNA"/>
</dbReference>
<gene>
    <name evidence="1" type="ORF">M9H77_35471</name>
</gene>
<comment type="caution">
    <text evidence="1">The sequence shown here is derived from an EMBL/GenBank/DDBJ whole genome shotgun (WGS) entry which is preliminary data.</text>
</comment>
<evidence type="ECO:0000313" key="2">
    <source>
        <dbReference type="Proteomes" id="UP001060085"/>
    </source>
</evidence>
<reference evidence="2" key="1">
    <citation type="journal article" date="2023" name="Nat. Plants">
        <title>Single-cell RNA sequencing provides a high-resolution roadmap for understanding the multicellular compartmentation of specialized metabolism.</title>
        <authorList>
            <person name="Sun S."/>
            <person name="Shen X."/>
            <person name="Li Y."/>
            <person name="Li Y."/>
            <person name="Wang S."/>
            <person name="Li R."/>
            <person name="Zhang H."/>
            <person name="Shen G."/>
            <person name="Guo B."/>
            <person name="Wei J."/>
            <person name="Xu J."/>
            <person name="St-Pierre B."/>
            <person name="Chen S."/>
            <person name="Sun C."/>
        </authorList>
    </citation>
    <scope>NUCLEOTIDE SEQUENCE [LARGE SCALE GENOMIC DNA]</scope>
</reference>
<accession>A0ACB9ZRN4</accession>
<evidence type="ECO:0000313" key="1">
    <source>
        <dbReference type="EMBL" id="KAI5649466.1"/>
    </source>
</evidence>
<keyword evidence="2" id="KW-1185">Reference proteome</keyword>
<dbReference type="Proteomes" id="UP001060085">
    <property type="component" value="Linkage Group LG08"/>
</dbReference>
<name>A0ACB9ZRN4_CATRO</name>
<organism evidence="1 2">
    <name type="scientific">Catharanthus roseus</name>
    <name type="common">Madagascar periwinkle</name>
    <name type="synonym">Vinca rosea</name>
    <dbReference type="NCBI Taxonomy" id="4058"/>
    <lineage>
        <taxon>Eukaryota</taxon>
        <taxon>Viridiplantae</taxon>
        <taxon>Streptophyta</taxon>
        <taxon>Embryophyta</taxon>
        <taxon>Tracheophyta</taxon>
        <taxon>Spermatophyta</taxon>
        <taxon>Magnoliopsida</taxon>
        <taxon>eudicotyledons</taxon>
        <taxon>Gunneridae</taxon>
        <taxon>Pentapetalae</taxon>
        <taxon>asterids</taxon>
        <taxon>lamiids</taxon>
        <taxon>Gentianales</taxon>
        <taxon>Apocynaceae</taxon>
        <taxon>Rauvolfioideae</taxon>
        <taxon>Vinceae</taxon>
        <taxon>Catharanthinae</taxon>
        <taxon>Catharanthus</taxon>
    </lineage>
</organism>
<sequence>MSNDNIGNVDDDMVEESHVRRMKKDAYYWDIRSGGHGIHLDLPPIAELHWQAIVEDGAVGAETSSSGDCLTKEEDCSRLHKSGPRYSNGPSYFPNLTADQCPARRSPTRQRKEKPTQPNRTVQAPDSSNPAPPTLARASTPNPPGPRLQTRPSDPLSDDEA</sequence>
<proteinExistence type="predicted"/>
<protein>
    <submittedName>
        <fullName evidence="1">Uncharacterized protein</fullName>
    </submittedName>
</protein>